<evidence type="ECO:0000259" key="7">
    <source>
        <dbReference type="Pfam" id="PF00892"/>
    </source>
</evidence>
<evidence type="ECO:0000313" key="9">
    <source>
        <dbReference type="Proteomes" id="UP000538666"/>
    </source>
</evidence>
<feature type="transmembrane region" description="Helical" evidence="6">
    <location>
        <begin position="94"/>
        <end position="112"/>
    </location>
</feature>
<feature type="transmembrane region" description="Helical" evidence="6">
    <location>
        <begin position="65"/>
        <end position="82"/>
    </location>
</feature>
<evidence type="ECO:0000256" key="3">
    <source>
        <dbReference type="ARBA" id="ARBA00022692"/>
    </source>
</evidence>
<evidence type="ECO:0000256" key="5">
    <source>
        <dbReference type="ARBA" id="ARBA00023136"/>
    </source>
</evidence>
<feature type="transmembrane region" description="Helical" evidence="6">
    <location>
        <begin position="217"/>
        <end position="239"/>
    </location>
</feature>
<dbReference type="InterPro" id="IPR000620">
    <property type="entry name" value="EamA_dom"/>
</dbReference>
<dbReference type="PANTHER" id="PTHR42920:SF5">
    <property type="entry name" value="EAMA DOMAIN-CONTAINING PROTEIN"/>
    <property type="match status" value="1"/>
</dbReference>
<evidence type="ECO:0000256" key="4">
    <source>
        <dbReference type="ARBA" id="ARBA00022989"/>
    </source>
</evidence>
<name>A0A841JYS4_9BACT</name>
<feature type="transmembrane region" description="Helical" evidence="6">
    <location>
        <begin position="35"/>
        <end position="53"/>
    </location>
</feature>
<feature type="transmembrane region" description="Helical" evidence="6">
    <location>
        <begin position="192"/>
        <end position="211"/>
    </location>
</feature>
<keyword evidence="9" id="KW-1185">Reference proteome</keyword>
<dbReference type="EMBL" id="JACHEK010000010">
    <property type="protein sequence ID" value="MBB6146512.1"/>
    <property type="molecule type" value="Genomic_DNA"/>
</dbReference>
<dbReference type="Proteomes" id="UP000538666">
    <property type="component" value="Unassembled WGS sequence"/>
</dbReference>
<dbReference type="OrthoDB" id="9804865at2"/>
<dbReference type="SUPFAM" id="SSF103481">
    <property type="entry name" value="Multidrug resistance efflux transporter EmrE"/>
    <property type="match status" value="2"/>
</dbReference>
<evidence type="ECO:0000256" key="1">
    <source>
        <dbReference type="ARBA" id="ARBA00004651"/>
    </source>
</evidence>
<organism evidence="8 9">
    <name type="scientific">Silvibacterium bohemicum</name>
    <dbReference type="NCBI Taxonomy" id="1577686"/>
    <lineage>
        <taxon>Bacteria</taxon>
        <taxon>Pseudomonadati</taxon>
        <taxon>Acidobacteriota</taxon>
        <taxon>Terriglobia</taxon>
        <taxon>Terriglobales</taxon>
        <taxon>Acidobacteriaceae</taxon>
        <taxon>Silvibacterium</taxon>
    </lineage>
</organism>
<keyword evidence="3 6" id="KW-0812">Transmembrane</keyword>
<dbReference type="PANTHER" id="PTHR42920">
    <property type="entry name" value="OS03G0707200 PROTEIN-RELATED"/>
    <property type="match status" value="1"/>
</dbReference>
<dbReference type="InterPro" id="IPR037185">
    <property type="entry name" value="EmrE-like"/>
</dbReference>
<protein>
    <submittedName>
        <fullName evidence="8">Drug/metabolite transporter (DMT)-like permease</fullName>
    </submittedName>
</protein>
<dbReference type="AlphaFoldDB" id="A0A841JYS4"/>
<comment type="subcellular location">
    <subcellularLocation>
        <location evidence="1">Cell membrane</location>
        <topology evidence="1">Multi-pass membrane protein</topology>
    </subcellularLocation>
</comment>
<keyword evidence="2" id="KW-1003">Cell membrane</keyword>
<comment type="caution">
    <text evidence="8">The sequence shown here is derived from an EMBL/GenBank/DDBJ whole genome shotgun (WGS) entry which is preliminary data.</text>
</comment>
<feature type="domain" description="EamA" evidence="7">
    <location>
        <begin position="160"/>
        <end position="292"/>
    </location>
</feature>
<evidence type="ECO:0000256" key="6">
    <source>
        <dbReference type="SAM" id="Phobius"/>
    </source>
</evidence>
<proteinExistence type="predicted"/>
<keyword evidence="5 6" id="KW-0472">Membrane</keyword>
<accession>A0A841JYS4</accession>
<feature type="transmembrane region" description="Helical" evidence="6">
    <location>
        <begin position="251"/>
        <end position="271"/>
    </location>
</feature>
<dbReference type="GO" id="GO:0005886">
    <property type="term" value="C:plasma membrane"/>
    <property type="evidence" value="ECO:0007669"/>
    <property type="project" value="UniProtKB-SubCell"/>
</dbReference>
<sequence>MSRSLKAHLLLLGVVIVWGSTFVLVKDALADISPLLFNLLRMGLATLCLGLVYRRHIGRMDGRTIFFGCLTGFFLAMGYQFQTAGLRLTTPSKSAFITGMVVVIVPLLLVIPRLRPVASHAPAWNAYLGALLAFGGIVLLTTPAGSGAAHSGFDFRSMNVGDLLTLGCALGFAFHMLALAHFSPRVPFEQLAVLQVGFATLFMAISLPVFERPFLHWSVRVVVALTIASVLATAAAFTIQSWAQQFLPATHTALLLTLEPVFAWITSFLFLGERLGLRSGAGALLIFAGIGVTELLPSRIQSTAHEAAPIP</sequence>
<evidence type="ECO:0000313" key="8">
    <source>
        <dbReference type="EMBL" id="MBB6146512.1"/>
    </source>
</evidence>
<feature type="transmembrane region" description="Helical" evidence="6">
    <location>
        <begin position="124"/>
        <end position="143"/>
    </location>
</feature>
<feature type="domain" description="EamA" evidence="7">
    <location>
        <begin position="6"/>
        <end position="141"/>
    </location>
</feature>
<dbReference type="Pfam" id="PF00892">
    <property type="entry name" value="EamA"/>
    <property type="match status" value="2"/>
</dbReference>
<keyword evidence="4 6" id="KW-1133">Transmembrane helix</keyword>
<gene>
    <name evidence="8" type="ORF">HNQ77_004491</name>
</gene>
<reference evidence="8 9" key="1">
    <citation type="submission" date="2020-08" db="EMBL/GenBank/DDBJ databases">
        <title>Genomic Encyclopedia of Type Strains, Phase IV (KMG-IV): sequencing the most valuable type-strain genomes for metagenomic binning, comparative biology and taxonomic classification.</title>
        <authorList>
            <person name="Goeker M."/>
        </authorList>
    </citation>
    <scope>NUCLEOTIDE SEQUENCE [LARGE SCALE GENOMIC DNA]</scope>
    <source>
        <strain evidence="8 9">DSM 103733</strain>
    </source>
</reference>
<dbReference type="RefSeq" id="WP_050060441.1">
    <property type="nucleotide sequence ID" value="NZ_JACHEK010000010.1"/>
</dbReference>
<dbReference type="InterPro" id="IPR051258">
    <property type="entry name" value="Diverse_Substrate_Transporter"/>
</dbReference>
<evidence type="ECO:0000256" key="2">
    <source>
        <dbReference type="ARBA" id="ARBA00022475"/>
    </source>
</evidence>